<reference evidence="1" key="1">
    <citation type="journal article" date="2014" name="Front. Microbiol.">
        <title>High frequency of phylogenetically diverse reductive dehalogenase-homologous genes in deep subseafloor sedimentary metagenomes.</title>
        <authorList>
            <person name="Kawai M."/>
            <person name="Futagami T."/>
            <person name="Toyoda A."/>
            <person name="Takaki Y."/>
            <person name="Nishi S."/>
            <person name="Hori S."/>
            <person name="Arai W."/>
            <person name="Tsubouchi T."/>
            <person name="Morono Y."/>
            <person name="Uchiyama I."/>
            <person name="Ito T."/>
            <person name="Fujiyama A."/>
            <person name="Inagaki F."/>
            <person name="Takami H."/>
        </authorList>
    </citation>
    <scope>NUCLEOTIDE SEQUENCE</scope>
    <source>
        <strain evidence="1">Expedition CK06-06</strain>
    </source>
</reference>
<organism evidence="1">
    <name type="scientific">marine sediment metagenome</name>
    <dbReference type="NCBI Taxonomy" id="412755"/>
    <lineage>
        <taxon>unclassified sequences</taxon>
        <taxon>metagenomes</taxon>
        <taxon>ecological metagenomes</taxon>
    </lineage>
</organism>
<dbReference type="Pfam" id="PF07040">
    <property type="entry name" value="DUF1326"/>
    <property type="match status" value="1"/>
</dbReference>
<gene>
    <name evidence="1" type="ORF">S01H1_40134</name>
</gene>
<protein>
    <submittedName>
        <fullName evidence="1">Uncharacterized protein</fullName>
    </submittedName>
</protein>
<accession>X0UWM8</accession>
<dbReference type="EMBL" id="BARS01025388">
    <property type="protein sequence ID" value="GAG03582.1"/>
    <property type="molecule type" value="Genomic_DNA"/>
</dbReference>
<dbReference type="AlphaFoldDB" id="X0UWM8"/>
<sequence>EQPCKSFQLFQIKEGEINNVNIDGILVIEVADLFSRKFVDLLVKGGEGGIYISDTATEEQRKVLEPFFAENVPGFLLVSKCLGVKFVNINLNQEGRTYHITMPYGELKLSLTLGADFENPVRLDNCMFKFFFPDIKICDTHFWKYNDFERDWEFLNRSGVIADFDLEG</sequence>
<comment type="caution">
    <text evidence="1">The sequence shown here is derived from an EMBL/GenBank/DDBJ whole genome shotgun (WGS) entry which is preliminary data.</text>
</comment>
<name>X0UWM8_9ZZZZ</name>
<dbReference type="InterPro" id="IPR009758">
    <property type="entry name" value="DUF1326"/>
</dbReference>
<feature type="non-terminal residue" evidence="1">
    <location>
        <position position="1"/>
    </location>
</feature>
<evidence type="ECO:0000313" key="1">
    <source>
        <dbReference type="EMBL" id="GAG03582.1"/>
    </source>
</evidence>
<proteinExistence type="predicted"/>